<dbReference type="InterPro" id="IPR000242">
    <property type="entry name" value="PTP_cat"/>
</dbReference>
<feature type="region of interest" description="Disordered" evidence="1">
    <location>
        <begin position="395"/>
        <end position="415"/>
    </location>
</feature>
<feature type="region of interest" description="Disordered" evidence="1">
    <location>
        <begin position="67"/>
        <end position="91"/>
    </location>
</feature>
<keyword evidence="6" id="KW-1185">Reference proteome</keyword>
<accession>A0ABM3LTH3</accession>
<dbReference type="GeneID" id="112046833"/>
<evidence type="ECO:0000259" key="5">
    <source>
        <dbReference type="PROSITE" id="PS50056"/>
    </source>
</evidence>
<dbReference type="PROSITE" id="PS50055">
    <property type="entry name" value="TYR_PHOSPHATASE_PTP"/>
    <property type="match status" value="1"/>
</dbReference>
<feature type="domain" description="Tyrosine-protein phosphatase" evidence="4">
    <location>
        <begin position="1318"/>
        <end position="1624"/>
    </location>
</feature>
<evidence type="ECO:0000313" key="6">
    <source>
        <dbReference type="Proteomes" id="UP001652582"/>
    </source>
</evidence>
<dbReference type="PRINTS" id="PR00700">
    <property type="entry name" value="PRTYPHPHTASE"/>
</dbReference>
<feature type="compositionally biased region" description="Low complexity" evidence="1">
    <location>
        <begin position="1130"/>
        <end position="1141"/>
    </location>
</feature>
<organism evidence="6 8">
    <name type="scientific">Bicyclus anynana</name>
    <name type="common">Squinting bush brown butterfly</name>
    <dbReference type="NCBI Taxonomy" id="110368"/>
    <lineage>
        <taxon>Eukaryota</taxon>
        <taxon>Metazoa</taxon>
        <taxon>Ecdysozoa</taxon>
        <taxon>Arthropoda</taxon>
        <taxon>Hexapoda</taxon>
        <taxon>Insecta</taxon>
        <taxon>Pterygota</taxon>
        <taxon>Neoptera</taxon>
        <taxon>Endopterygota</taxon>
        <taxon>Lepidoptera</taxon>
        <taxon>Glossata</taxon>
        <taxon>Ditrysia</taxon>
        <taxon>Papilionoidea</taxon>
        <taxon>Nymphalidae</taxon>
        <taxon>Satyrinae</taxon>
        <taxon>Satyrini</taxon>
        <taxon>Mycalesina</taxon>
        <taxon>Bicyclus</taxon>
    </lineage>
</organism>
<protein>
    <submittedName>
        <fullName evidence="7 8">Mucin-17</fullName>
    </submittedName>
</protein>
<feature type="chain" id="PRO_5045024916" evidence="3">
    <location>
        <begin position="28"/>
        <end position="1636"/>
    </location>
</feature>
<evidence type="ECO:0000313" key="7">
    <source>
        <dbReference type="RefSeq" id="XP_052742344.1"/>
    </source>
</evidence>
<keyword evidence="3" id="KW-0732">Signal</keyword>
<keyword evidence="2" id="KW-0812">Transmembrane</keyword>
<feature type="region of interest" description="Disordered" evidence="1">
    <location>
        <begin position="1130"/>
        <end position="1156"/>
    </location>
</feature>
<dbReference type="InterPro" id="IPR003595">
    <property type="entry name" value="Tyr_Pase_cat"/>
</dbReference>
<gene>
    <name evidence="7 8" type="primary">LOC112046833</name>
</gene>
<dbReference type="SUPFAM" id="SSF52799">
    <property type="entry name" value="(Phosphotyrosine protein) phosphatases II"/>
    <property type="match status" value="1"/>
</dbReference>
<feature type="domain" description="Tyrosine specific protein phosphatases" evidence="5">
    <location>
        <begin position="1557"/>
        <end position="1615"/>
    </location>
</feature>
<dbReference type="Proteomes" id="UP001652582">
    <property type="component" value="Chromosome 17"/>
</dbReference>
<keyword evidence="2" id="KW-0472">Membrane</keyword>
<dbReference type="RefSeq" id="XP_052742344.1">
    <property type="nucleotide sequence ID" value="XM_052886384.1"/>
</dbReference>
<feature type="compositionally biased region" description="Polar residues" evidence="1">
    <location>
        <begin position="781"/>
        <end position="792"/>
    </location>
</feature>
<dbReference type="PANTHER" id="PTHR45706">
    <property type="entry name" value="TYROSINE-PROTEIN PHOSPHATASE"/>
    <property type="match status" value="1"/>
</dbReference>
<dbReference type="InterPro" id="IPR000387">
    <property type="entry name" value="Tyr_Pase_dom"/>
</dbReference>
<sequence>MESPVRICIGAALVVNLLLIYSSTVNADTLPIGTTSETLRNDRNPRYGKLNSTTWVDKNKSKLPDAALNELNPKDSSSEEDAEKNAKYKDRGRVKYNLQSKSTTARSLKRETKATDVVIVTPTPEVKKPAEIIDSMRQFKKTKIPAVTIVSSTEPIRSEIEHEDEYDDEEEDLDSFEKFTSTKFDDSSFFTIPSFDDDDGYSASKYRHESDGHDQHEYNSPTYSSFSDFFPKSVYSLNHEESYNSESYIDFASELTTPKNPFFDKKHKRISSSSANQLNAINKMPGSNITDVYDVDDSKGLDKISNSSIPSNKSTIFIKNTKELRFVDNDDERTVNKGQSDVHGTSIYYEMSVLSTETYTDIGKENDEDCDENEPTGTTVSTTLNEELASIKAAKPNVVESSTKSSIPDSQPSPVSISTVSSNYFPSSTPFIIHTTVRPISFSTQNILSSTDTPKIYSSSYNRNRNYSKRLNFSGTKDSLNSVLSTLQTDQVSPSQAYRPQTRRFHFTTPKSKPVWMAPKRNATKRIPTTIYSEHFDIKDKMSSTHKPKLPTRTVLTTQSSEQIDPVVLSDVSSSQKSVYSPSISDNTIPSLWKRGSVKYGTSTASSGERNTGNGINDLEIPPTLTAWALASMRSPPSSSSVVNATGTTPKTTDENELQKVGETMNQPVLNTTGSTQKTVDENELQNVRNAVSPPVSNTTGSTQNTFNENELQKVGVVMDKSETTTSSLSSTISLNNDSLTENITENYQSRPQSPIFSTASVSVETKTPSESNSERIPAESNISIQSSQEPPSTEAIKTISRDSSRLKPSWFPVTNAHNQVTVNEIKESSNTKVILPVDATKSTGFESITKLPAEITTPKDDAVTALQEKKETTNDDAVAASQEKKETTTDYEITTIRFTYVPTEGSIESTGPEENTDWHPVFPTRTRATTEEQNQITTYRPKYVTTTEKYEETTATNFENTPQTEVTVENVSQKETIATAPITSTTFTTKLPTITTTAKLSPVTTEFVEETTESTTEPTTYTVTSIENSTETHTSKPQVTELESTTPIETTTIIVSVATEINSERVPVTTYIPTDATESYEVETSKSSEENSNSNEVVEETTKIPPTTTEGITKIERVVTTIEVRYPTTSARTTAAAETTTQKKDEDEGEPETTTIEVTTDETTKSVNDLEDLTSYADDVTTEASSRVLEQEAGTGAAIAIAVSTIGVIALVLLVGLLLVVRRRGRRGVYAQRCTPVSLDAYSLDSVSVGQRKGNQRLRASKRSYGNPAYDDEVTSHPMQYPALANFALDIESITAEFSEIPSVSVRPDEVPPGCEDKNRYSNVLPLPETRVPLRRIGSDPTTEYINANYVTGPGNIRNYYIACQAPLPHTVVDFWRMLWEQNSRVIVMLTEYMENGIEKCYEYLPPSEISDNRRTFGEFQIILKKREQRDKYAISSIQLINLVTRTWREVTQLWYFWPAKGVPDDYDSIIDFLSEMRSYMKVSQTAKEYDEDGVEVIYQDQSRSSYHNLSKLRSDENGSGNGLNVYSPAKAEEMMKRGTATNGTLGRMKAASEIEGVRPCVLVCASGAGRSAALMAADLGARALAAGQADVPRIVRRLRQQRPHALTNRHHYIFLYRLLSEYGNRLMGGGVDTI</sequence>
<proteinExistence type="predicted"/>
<dbReference type="RefSeq" id="XP_052742345.1">
    <property type="nucleotide sequence ID" value="XM_052886385.1"/>
</dbReference>
<feature type="region of interest" description="Disordered" evidence="1">
    <location>
        <begin position="31"/>
        <end position="52"/>
    </location>
</feature>
<evidence type="ECO:0000256" key="1">
    <source>
        <dbReference type="SAM" id="MobiDB-lite"/>
    </source>
</evidence>
<dbReference type="SMART" id="SM00194">
    <property type="entry name" value="PTPc"/>
    <property type="match status" value="1"/>
</dbReference>
<reference evidence="7 8" key="1">
    <citation type="submission" date="2025-05" db="UniProtKB">
        <authorList>
            <consortium name="RefSeq"/>
        </authorList>
    </citation>
    <scope>IDENTIFICATION</scope>
</reference>
<feature type="region of interest" description="Disordered" evidence="1">
    <location>
        <begin position="765"/>
        <end position="802"/>
    </location>
</feature>
<evidence type="ECO:0000313" key="8">
    <source>
        <dbReference type="RefSeq" id="XP_052742345.1"/>
    </source>
</evidence>
<name>A0ABM3LTH3_BICAN</name>
<dbReference type="PANTHER" id="PTHR45706:SF4">
    <property type="entry name" value="TYROSINE-PROTEIN PHOSPHATASE"/>
    <property type="match status" value="1"/>
</dbReference>
<feature type="region of interest" description="Disordered" evidence="1">
    <location>
        <begin position="634"/>
        <end position="653"/>
    </location>
</feature>
<keyword evidence="2" id="KW-1133">Transmembrane helix</keyword>
<dbReference type="PROSITE" id="PS50056">
    <property type="entry name" value="TYR_PHOSPHATASE_2"/>
    <property type="match status" value="1"/>
</dbReference>
<feature type="region of interest" description="Disordered" evidence="1">
    <location>
        <begin position="1078"/>
        <end position="1106"/>
    </location>
</feature>
<dbReference type="SMART" id="SM00404">
    <property type="entry name" value="PTPc_motif"/>
    <property type="match status" value="1"/>
</dbReference>
<evidence type="ECO:0000259" key="4">
    <source>
        <dbReference type="PROSITE" id="PS50055"/>
    </source>
</evidence>
<evidence type="ECO:0000256" key="3">
    <source>
        <dbReference type="SAM" id="SignalP"/>
    </source>
</evidence>
<dbReference type="Pfam" id="PF00102">
    <property type="entry name" value="Y_phosphatase"/>
    <property type="match status" value="2"/>
</dbReference>
<feature type="transmembrane region" description="Helical" evidence="2">
    <location>
        <begin position="1198"/>
        <end position="1222"/>
    </location>
</feature>
<feature type="signal peptide" evidence="3">
    <location>
        <begin position="1"/>
        <end position="27"/>
    </location>
</feature>
<feature type="compositionally biased region" description="Basic and acidic residues" evidence="1">
    <location>
        <begin position="72"/>
        <end position="91"/>
    </location>
</feature>
<evidence type="ECO:0000256" key="2">
    <source>
        <dbReference type="SAM" id="Phobius"/>
    </source>
</evidence>
<dbReference type="CDD" id="cd00047">
    <property type="entry name" value="PTPc"/>
    <property type="match status" value="1"/>
</dbReference>
<dbReference type="Gene3D" id="3.90.190.10">
    <property type="entry name" value="Protein tyrosine phosphatase superfamily"/>
    <property type="match status" value="1"/>
</dbReference>
<feature type="compositionally biased region" description="Polar residues" evidence="1">
    <location>
        <begin position="399"/>
        <end position="415"/>
    </location>
</feature>
<dbReference type="InterPro" id="IPR029021">
    <property type="entry name" value="Prot-tyrosine_phosphatase-like"/>
</dbReference>